<evidence type="ECO:0000313" key="1">
    <source>
        <dbReference type="EMBL" id="KMJ46460.1"/>
    </source>
</evidence>
<comment type="caution">
    <text evidence="1">The sequence shown here is derived from an EMBL/GenBank/DDBJ whole genome shotgun (WGS) entry which is preliminary data.</text>
</comment>
<gene>
    <name evidence="1" type="ORF">AB204_03690</name>
</gene>
<dbReference type="EMBL" id="LFCV01000020">
    <property type="protein sequence ID" value="KMJ46460.1"/>
    <property type="molecule type" value="Genomic_DNA"/>
</dbReference>
<accession>A0A0J5ITG4</accession>
<dbReference type="RefSeq" id="WP_047962029.1">
    <property type="nucleotide sequence ID" value="NZ_CAWMBG010000020.1"/>
</dbReference>
<protein>
    <submittedName>
        <fullName evidence="1">Uncharacterized protein</fullName>
    </submittedName>
</protein>
<proteinExistence type="predicted"/>
<name>A0A0J5ITG4_9GAMM</name>
<dbReference type="Proteomes" id="UP000036277">
    <property type="component" value="Unassembled WGS sequence"/>
</dbReference>
<sequence length="304" mass="34300">MTLADFVEHTLGPSLRIKLERIKIGGSSNQKGTQYENYYAVAKICSSVANSMKDNSYDNYVLSAQEIAFVDDLCWRSRDSGLKVNYQAKNSENHVADWNNDLQERFKSQYHIDINYHGVKTSRNVLLVSSKAKCRRNLKKIPIDLRTFCDCEYFPYFKSSTELIMEHKLLRSDLEKICASTSLQALDTAFKIIHSAWVTNDSQGVRTIGDIIGEAKSMSCPNIFHGLIPSRQVPEWLTEKCATFNGCIASVESGVVYMRCRGLEVVVAGAPDQLTSEQLKQIDSATELHTFLDILTNITKQSFL</sequence>
<dbReference type="STRING" id="880157.AB204_03690"/>
<dbReference type="OrthoDB" id="6945410at2"/>
<dbReference type="PATRIC" id="fig|880157.4.peg.766"/>
<keyword evidence="2" id="KW-1185">Reference proteome</keyword>
<dbReference type="AlphaFoldDB" id="A0A0J5ITG4"/>
<evidence type="ECO:0000313" key="2">
    <source>
        <dbReference type="Proteomes" id="UP000036277"/>
    </source>
</evidence>
<organism evidence="1 2">
    <name type="scientific">Xenorhabdus khoisanae</name>
    <dbReference type="NCBI Taxonomy" id="880157"/>
    <lineage>
        <taxon>Bacteria</taxon>
        <taxon>Pseudomonadati</taxon>
        <taxon>Pseudomonadota</taxon>
        <taxon>Gammaproteobacteria</taxon>
        <taxon>Enterobacterales</taxon>
        <taxon>Morganellaceae</taxon>
        <taxon>Xenorhabdus</taxon>
    </lineage>
</organism>
<reference evidence="1 2" key="1">
    <citation type="submission" date="2015-06" db="EMBL/GenBank/DDBJ databases">
        <title>Draft Whole-Genome Sequence of the Entomopathogenic Bacterium Xenorhabdus khoisanae.</title>
        <authorList>
            <person name="Naidoo S."/>
            <person name="Featherston J."/>
            <person name="Gray V.M."/>
        </authorList>
    </citation>
    <scope>NUCLEOTIDE SEQUENCE [LARGE SCALE GENOMIC DNA]</scope>
    <source>
        <strain evidence="1 2">MCB</strain>
    </source>
</reference>